<reference evidence="9 10" key="1">
    <citation type="submission" date="2024-01" db="EMBL/GenBank/DDBJ databases">
        <title>Novel species of the genus Luteimonas isolated from rivers.</title>
        <authorList>
            <person name="Lu H."/>
        </authorList>
    </citation>
    <scope>NUCLEOTIDE SEQUENCE [LARGE SCALE GENOMIC DNA]</scope>
    <source>
        <strain evidence="9 10">FXH3W</strain>
    </source>
</reference>
<evidence type="ECO:0000256" key="1">
    <source>
        <dbReference type="ARBA" id="ARBA00022729"/>
    </source>
</evidence>
<comment type="caution">
    <text evidence="9">The sequence shown here is derived from an EMBL/GenBank/DDBJ whole genome shotgun (WGS) entry which is preliminary data.</text>
</comment>
<dbReference type="InterPro" id="IPR027304">
    <property type="entry name" value="Trigger_fact/SurA_dom_sf"/>
</dbReference>
<dbReference type="PANTHER" id="PTHR47637">
    <property type="entry name" value="CHAPERONE SURA"/>
    <property type="match status" value="1"/>
</dbReference>
<dbReference type="InterPro" id="IPR023034">
    <property type="entry name" value="PPIase_SurA"/>
</dbReference>
<dbReference type="Pfam" id="PF00639">
    <property type="entry name" value="Rotamase"/>
    <property type="match status" value="2"/>
</dbReference>
<evidence type="ECO:0000256" key="6">
    <source>
        <dbReference type="ARBA" id="ARBA00023235"/>
    </source>
</evidence>
<dbReference type="SUPFAM" id="SSF109998">
    <property type="entry name" value="Triger factor/SurA peptide-binding domain-like"/>
    <property type="match status" value="1"/>
</dbReference>
<evidence type="ECO:0000256" key="4">
    <source>
        <dbReference type="ARBA" id="ARBA00023110"/>
    </source>
</evidence>
<gene>
    <name evidence="7" type="primary">surA</name>
    <name evidence="9" type="ORF">V3390_05265</name>
</gene>
<evidence type="ECO:0000256" key="3">
    <source>
        <dbReference type="ARBA" id="ARBA00022764"/>
    </source>
</evidence>
<keyword evidence="2 7" id="KW-0677">Repeat</keyword>
<dbReference type="InterPro" id="IPR015391">
    <property type="entry name" value="SurA_N"/>
</dbReference>
<accession>A0ABU7V0A4</accession>
<keyword evidence="6 7" id="KW-0413">Isomerase</keyword>
<dbReference type="Gene3D" id="3.10.50.40">
    <property type="match status" value="2"/>
</dbReference>
<dbReference type="InterPro" id="IPR000297">
    <property type="entry name" value="PPIase_PpiC"/>
</dbReference>
<proteinExistence type="inferred from homology"/>
<dbReference type="EMBL" id="JAZHBO010000002">
    <property type="protein sequence ID" value="MEF2155643.1"/>
    <property type="molecule type" value="Genomic_DNA"/>
</dbReference>
<feature type="domain" description="PpiC" evidence="8">
    <location>
        <begin position="281"/>
        <end position="379"/>
    </location>
</feature>
<feature type="chain" id="PRO_5044913997" description="Chaperone SurA" evidence="7">
    <location>
        <begin position="21"/>
        <end position="434"/>
    </location>
</feature>
<feature type="domain" description="PpiC" evidence="8">
    <location>
        <begin position="170"/>
        <end position="271"/>
    </location>
</feature>
<keyword evidence="3 7" id="KW-0574">Periplasm</keyword>
<dbReference type="InterPro" id="IPR023058">
    <property type="entry name" value="PPIase_PpiC_CS"/>
</dbReference>
<name>A0ABU7V0A4_9GAMM</name>
<keyword evidence="1 7" id="KW-0732">Signal</keyword>
<protein>
    <recommendedName>
        <fullName evidence="7">Chaperone SurA</fullName>
    </recommendedName>
    <alternativeName>
        <fullName evidence="7">Peptidyl-prolyl cis-trans isomerase SurA</fullName>
        <shortName evidence="7">PPIase SurA</shortName>
        <ecNumber evidence="7">5.2.1.8</ecNumber>
    </alternativeName>
    <alternativeName>
        <fullName evidence="7">Rotamase SurA</fullName>
    </alternativeName>
</protein>
<keyword evidence="5 7" id="KW-0143">Chaperone</keyword>
<comment type="domain">
    <text evidence="7">The PPIase activity resides only in the second parvulin domain. The N-terminal region and the C-terminal tail are necessary and sufficient for the chaperone activity of SurA. The PPIase activity is dispensable for SurA to function as a chaperone. The N-terminal region and the C-terminal tail are also required for porin recognition.</text>
</comment>
<dbReference type="InterPro" id="IPR046357">
    <property type="entry name" value="PPIase_dom_sf"/>
</dbReference>
<comment type="catalytic activity">
    <reaction evidence="7">
        <text>[protein]-peptidylproline (omega=180) = [protein]-peptidylproline (omega=0)</text>
        <dbReference type="Rhea" id="RHEA:16237"/>
        <dbReference type="Rhea" id="RHEA-COMP:10747"/>
        <dbReference type="Rhea" id="RHEA-COMP:10748"/>
        <dbReference type="ChEBI" id="CHEBI:83833"/>
        <dbReference type="ChEBI" id="CHEBI:83834"/>
        <dbReference type="EC" id="5.2.1.8"/>
    </reaction>
</comment>
<dbReference type="PROSITE" id="PS01096">
    <property type="entry name" value="PPIC_PPIASE_1"/>
    <property type="match status" value="1"/>
</dbReference>
<dbReference type="Gene3D" id="1.10.4030.10">
    <property type="entry name" value="Porin chaperone SurA, peptide-binding domain"/>
    <property type="match status" value="1"/>
</dbReference>
<comment type="subcellular location">
    <subcellularLocation>
        <location evidence="7">Periplasm</location>
    </subcellularLocation>
    <text evidence="7">Is capable of associating with the outer membrane.</text>
</comment>
<evidence type="ECO:0000313" key="10">
    <source>
        <dbReference type="Proteomes" id="UP001356170"/>
    </source>
</evidence>
<comment type="function">
    <text evidence="7">Chaperone involved in the correct folding and assembly of outer membrane proteins. Recognizes specific patterns of aromatic residues and the orientation of their side chains, which are found more frequently in integral outer membrane proteins. May act in both early periplasmic and late outer membrane-associated steps of protein maturation.</text>
</comment>
<dbReference type="InterPro" id="IPR050280">
    <property type="entry name" value="OMP_Chaperone_SurA"/>
</dbReference>
<dbReference type="Proteomes" id="UP001356170">
    <property type="component" value="Unassembled WGS sequence"/>
</dbReference>
<dbReference type="SUPFAM" id="SSF54534">
    <property type="entry name" value="FKBP-like"/>
    <property type="match status" value="2"/>
</dbReference>
<dbReference type="Pfam" id="PF09312">
    <property type="entry name" value="SurA_N"/>
    <property type="match status" value="1"/>
</dbReference>
<dbReference type="PANTHER" id="PTHR47637:SF1">
    <property type="entry name" value="CHAPERONE SURA"/>
    <property type="match status" value="1"/>
</dbReference>
<dbReference type="RefSeq" id="WP_331703676.1">
    <property type="nucleotide sequence ID" value="NZ_JAZHBO010000002.1"/>
</dbReference>
<keyword evidence="10" id="KW-1185">Reference proteome</keyword>
<evidence type="ECO:0000256" key="7">
    <source>
        <dbReference type="HAMAP-Rule" id="MF_01183"/>
    </source>
</evidence>
<dbReference type="PROSITE" id="PS50198">
    <property type="entry name" value="PPIC_PPIASE_2"/>
    <property type="match status" value="2"/>
</dbReference>
<keyword evidence="4 7" id="KW-0697">Rotamase</keyword>
<evidence type="ECO:0000313" key="9">
    <source>
        <dbReference type="EMBL" id="MEF2155643.1"/>
    </source>
</evidence>
<evidence type="ECO:0000256" key="5">
    <source>
        <dbReference type="ARBA" id="ARBA00023186"/>
    </source>
</evidence>
<evidence type="ECO:0000259" key="8">
    <source>
        <dbReference type="PROSITE" id="PS50198"/>
    </source>
</evidence>
<dbReference type="GO" id="GO:0003755">
    <property type="term" value="F:peptidyl-prolyl cis-trans isomerase activity"/>
    <property type="evidence" value="ECO:0007669"/>
    <property type="project" value="UniProtKB-EC"/>
</dbReference>
<dbReference type="HAMAP" id="MF_01183">
    <property type="entry name" value="Chaperone_SurA"/>
    <property type="match status" value="1"/>
</dbReference>
<sequence precursor="true">MKPFFTISLTALLLAAPAFAQTTTPLNSIAATVDEDVILRSEFDRAMRTYSAQLAQQSNGAKPSEAAVRKQVMERLVMTKLQVARAQASGVNVTDEDITAALNAVAQQNGWTPDQLRANVERQGLNFADYRAALRDEIYTQRLQQAFAQQRVNVSEAEVDNYLKNSPASGPQLHLANILVATPEGATAAQIADAEKRANAAAAKLNAGADFGAVATEYSNASNALQGGDLGWRSVADIPAALVDTIRGLQPGQFSAPLRGPNGFQIIKLVDVREGAAAGNITQYKARHILVKVGADGDEAAQKRAQDLYERLSKGADFAKAARDYSQDVETKANGGDLGWFEPDRHGPELATALQNLANGAISTPVRTAAGYHIIQRQDLRSVPGGDQALREQAREAVGRRKLEEEWGRFLRSMRNEAFVQYMLPGFEDEAATP</sequence>
<feature type="signal peptide" evidence="7">
    <location>
        <begin position="1"/>
        <end position="20"/>
    </location>
</feature>
<evidence type="ECO:0000256" key="2">
    <source>
        <dbReference type="ARBA" id="ARBA00022737"/>
    </source>
</evidence>
<dbReference type="EC" id="5.2.1.8" evidence="7"/>
<organism evidence="9 10">
    <name type="scientific">Aquilutibacter rugosus</name>
    <dbReference type="NCBI Taxonomy" id="3115820"/>
    <lineage>
        <taxon>Bacteria</taxon>
        <taxon>Pseudomonadati</taxon>
        <taxon>Pseudomonadota</taxon>
        <taxon>Gammaproteobacteria</taxon>
        <taxon>Lysobacterales</taxon>
        <taxon>Lysobacteraceae</taxon>
        <taxon>Aquilutibacter</taxon>
    </lineage>
</organism>